<evidence type="ECO:0000259" key="2">
    <source>
        <dbReference type="Pfam" id="PF00651"/>
    </source>
</evidence>
<sequence>MTTSQTPSNLSLRELGKGIHRLYKDREHADWTLKTGPSTIERAHSFVLWARSTYFTAACNGKFKATTIRESDMTEYGPFMVHRMLQYCYLLSYDDNPLSLHGVNETYTSKLCTNVHMYNMGDYYDLQGMKLEALNKLKECLKLSEAELAEQDVASLLEVLPWIYSSTLDSDHGLRTVAASFGYRHWETLVARPDFEEVAAENLKWVIDIISQKRGQESKIGQSSEYQDPGPRPRHYTPTPPLPPLPPVPPGFMYPQPNLGFAFH</sequence>
<comment type="caution">
    <text evidence="3">The sequence shown here is derived from an EMBL/GenBank/DDBJ whole genome shotgun (WGS) entry which is preliminary data.</text>
</comment>
<dbReference type="GeneID" id="59329883"/>
<feature type="region of interest" description="Disordered" evidence="1">
    <location>
        <begin position="216"/>
        <end position="249"/>
    </location>
</feature>
<dbReference type="RefSeq" id="XP_037151816.1">
    <property type="nucleotide sequence ID" value="XM_037292397.1"/>
</dbReference>
<feature type="compositionally biased region" description="Pro residues" evidence="1">
    <location>
        <begin position="238"/>
        <end position="249"/>
    </location>
</feature>
<dbReference type="PANTHER" id="PTHR47843:SF5">
    <property type="entry name" value="BTB_POZ DOMAIN PROTEIN"/>
    <property type="match status" value="1"/>
</dbReference>
<protein>
    <recommendedName>
        <fullName evidence="2">BTB domain-containing protein</fullName>
    </recommendedName>
</protein>
<reference evidence="3 4" key="1">
    <citation type="journal article" date="2020" name="Genomics">
        <title>Complete, high-quality genomes from long-read metagenomic sequencing of two wolf lichen thalli reveals enigmatic genome architecture.</title>
        <authorList>
            <person name="McKenzie S.K."/>
            <person name="Walston R.F."/>
            <person name="Allen J.L."/>
        </authorList>
    </citation>
    <scope>NUCLEOTIDE SEQUENCE [LARGE SCALE GENOMIC DNA]</scope>
    <source>
        <strain evidence="3">WasteWater1</strain>
    </source>
</reference>
<dbReference type="PANTHER" id="PTHR47843">
    <property type="entry name" value="BTB DOMAIN-CONTAINING PROTEIN-RELATED"/>
    <property type="match status" value="1"/>
</dbReference>
<dbReference type="AlphaFoldDB" id="A0A8H6FBT9"/>
<evidence type="ECO:0000313" key="3">
    <source>
        <dbReference type="EMBL" id="KAF6222381.1"/>
    </source>
</evidence>
<dbReference type="Proteomes" id="UP000593566">
    <property type="component" value="Unassembled WGS sequence"/>
</dbReference>
<dbReference type="InterPro" id="IPR011333">
    <property type="entry name" value="SKP1/BTB/POZ_sf"/>
</dbReference>
<organism evidence="3 4">
    <name type="scientific">Letharia lupina</name>
    <dbReference type="NCBI Taxonomy" id="560253"/>
    <lineage>
        <taxon>Eukaryota</taxon>
        <taxon>Fungi</taxon>
        <taxon>Dikarya</taxon>
        <taxon>Ascomycota</taxon>
        <taxon>Pezizomycotina</taxon>
        <taxon>Lecanoromycetes</taxon>
        <taxon>OSLEUM clade</taxon>
        <taxon>Lecanoromycetidae</taxon>
        <taxon>Lecanorales</taxon>
        <taxon>Lecanorineae</taxon>
        <taxon>Parmeliaceae</taxon>
        <taxon>Letharia</taxon>
    </lineage>
</organism>
<keyword evidence="4" id="KW-1185">Reference proteome</keyword>
<accession>A0A8H6FBT9</accession>
<gene>
    <name evidence="3" type="ORF">HO133_001467</name>
</gene>
<dbReference type="InterPro" id="IPR000210">
    <property type="entry name" value="BTB/POZ_dom"/>
</dbReference>
<dbReference type="Gene3D" id="3.30.710.10">
    <property type="entry name" value="Potassium Channel Kv1.1, Chain A"/>
    <property type="match status" value="1"/>
</dbReference>
<dbReference type="Pfam" id="PF00651">
    <property type="entry name" value="BTB"/>
    <property type="match status" value="1"/>
</dbReference>
<evidence type="ECO:0000256" key="1">
    <source>
        <dbReference type="SAM" id="MobiDB-lite"/>
    </source>
</evidence>
<feature type="domain" description="BTB" evidence="2">
    <location>
        <begin position="22"/>
        <end position="96"/>
    </location>
</feature>
<name>A0A8H6FBT9_9LECA</name>
<dbReference type="SUPFAM" id="SSF54695">
    <property type="entry name" value="POZ domain"/>
    <property type="match status" value="1"/>
</dbReference>
<evidence type="ECO:0000313" key="4">
    <source>
        <dbReference type="Proteomes" id="UP000593566"/>
    </source>
</evidence>
<dbReference type="EMBL" id="JACCJB010000012">
    <property type="protein sequence ID" value="KAF6222381.1"/>
    <property type="molecule type" value="Genomic_DNA"/>
</dbReference>
<proteinExistence type="predicted"/>